<dbReference type="GO" id="GO:0003777">
    <property type="term" value="F:microtubule motor activity"/>
    <property type="evidence" value="ECO:0007669"/>
    <property type="project" value="InterPro"/>
</dbReference>
<evidence type="ECO:0000256" key="8">
    <source>
        <dbReference type="ARBA" id="ARBA00023212"/>
    </source>
</evidence>
<dbReference type="SUPFAM" id="SSF52540">
    <property type="entry name" value="P-loop containing nucleoside triphosphate hydrolases"/>
    <property type="match status" value="1"/>
</dbReference>
<dbReference type="Proteomes" id="UP000515129">
    <property type="component" value="Chromosome 42"/>
</dbReference>
<feature type="compositionally biased region" description="Basic and acidic residues" evidence="11">
    <location>
        <begin position="1365"/>
        <end position="1380"/>
    </location>
</feature>
<feature type="domain" description="Kinesin motor" evidence="12">
    <location>
        <begin position="419"/>
        <end position="771"/>
    </location>
</feature>
<dbReference type="GO" id="GO:0008017">
    <property type="term" value="F:microtubule binding"/>
    <property type="evidence" value="ECO:0007669"/>
    <property type="project" value="InterPro"/>
</dbReference>
<dbReference type="FunFam" id="3.40.850.10:FF:000015">
    <property type="entry name" value="Kinesin family member 26A"/>
    <property type="match status" value="1"/>
</dbReference>
<feature type="region of interest" description="Disordered" evidence="11">
    <location>
        <begin position="75"/>
        <end position="113"/>
    </location>
</feature>
<feature type="compositionally biased region" description="Basic and acidic residues" evidence="11">
    <location>
        <begin position="917"/>
        <end position="927"/>
    </location>
</feature>
<comment type="similarity">
    <text evidence="9">Belongs to the TRAFAC class myosin-kinesin ATPase superfamily. Kinesin family.</text>
</comment>
<dbReference type="GO" id="GO:0005874">
    <property type="term" value="C:microtubule"/>
    <property type="evidence" value="ECO:0007669"/>
    <property type="project" value="UniProtKB-KW"/>
</dbReference>
<name>A0A6P6LP37_CARAU</name>
<dbReference type="KEGG" id="caua:113060502"/>
<feature type="region of interest" description="Disordered" evidence="11">
    <location>
        <begin position="905"/>
        <end position="930"/>
    </location>
</feature>
<keyword evidence="13" id="KW-1185">Reference proteome</keyword>
<keyword evidence="7 9" id="KW-0505">Motor protein</keyword>
<feature type="compositionally biased region" description="Polar residues" evidence="11">
    <location>
        <begin position="1413"/>
        <end position="1434"/>
    </location>
</feature>
<feature type="compositionally biased region" description="Polar residues" evidence="11">
    <location>
        <begin position="1808"/>
        <end position="1821"/>
    </location>
</feature>
<feature type="region of interest" description="Disordered" evidence="11">
    <location>
        <begin position="1617"/>
        <end position="1639"/>
    </location>
</feature>
<feature type="compositionally biased region" description="Low complexity" evidence="11">
    <location>
        <begin position="778"/>
        <end position="787"/>
    </location>
</feature>
<keyword evidence="5 9" id="KW-0547">Nucleotide-binding</keyword>
<feature type="compositionally biased region" description="Basic residues" evidence="11">
    <location>
        <begin position="1876"/>
        <end position="1893"/>
    </location>
</feature>
<feature type="compositionally biased region" description="Basic and acidic residues" evidence="11">
    <location>
        <begin position="104"/>
        <end position="113"/>
    </location>
</feature>
<evidence type="ECO:0000256" key="4">
    <source>
        <dbReference type="ARBA" id="ARBA00022701"/>
    </source>
</evidence>
<dbReference type="CDD" id="cd00106">
    <property type="entry name" value="KISc"/>
    <property type="match status" value="1"/>
</dbReference>
<dbReference type="GeneID" id="113060502"/>
<dbReference type="InterPro" id="IPR001752">
    <property type="entry name" value="Kinesin_motor_dom"/>
</dbReference>
<feature type="region of interest" description="Disordered" evidence="11">
    <location>
        <begin position="773"/>
        <end position="814"/>
    </location>
</feature>
<evidence type="ECO:0000313" key="14">
    <source>
        <dbReference type="RefSeq" id="XP_026085236.1"/>
    </source>
</evidence>
<feature type="binding site" evidence="9">
    <location>
        <begin position="516"/>
        <end position="523"/>
    </location>
    <ligand>
        <name>ATP</name>
        <dbReference type="ChEBI" id="CHEBI:30616"/>
    </ligand>
</feature>
<evidence type="ECO:0000256" key="5">
    <source>
        <dbReference type="ARBA" id="ARBA00022741"/>
    </source>
</evidence>
<keyword evidence="4" id="KW-0493">Microtubule</keyword>
<evidence type="ECO:0000256" key="2">
    <source>
        <dbReference type="ARBA" id="ARBA00022490"/>
    </source>
</evidence>
<sequence>MFTVSWARKYIHSGTMDLQNSNGSSVSDNQKPSLIDLGTFFVDADIIFGFTSHLLKRKAKVEGCSSGESLTSLELSPRKRLSAEEERCASRPPPEGAGAVSVSESDRDETKPDLCKQCQMTIAELRRQALSLSDPASFKDPGFASFFIDQLQVPDWSLKGVHEGTRCQACGTPAQRLKQQLLQTLQELYPASDMLSLPPNTFPGRPTRLTTHSMVTLSSRPTKSRIPHPVYRLGCSQSPSSSAGALKPSVQVTTGGRPLTGTINSVTIQAQQYLEGMWSISRVNNVLPQPNPTQGLVGQAEQSEWHSDTTVSRVPLTPSRQRSPVQFDQDVPPSSDHPTSAAASFFIRAAQKLNLSSKRKKQQPPLVYPQEPYIYPTNFSAVLQSSPPPAPPCLLRAGTKAKENPGMGKVRHPAHHIRAVKVMMRICPSLGVVDSSESLSFLKVDTRKKQLTLCDPSLNIQPTSVHRRAVLPVPKMFAFDAVFSQDASQAEVCSGTVAEVIQSVVNGADGCIFCFGHVNVGKTYTMIGSDSSMQSLGIAPCAISWLFKLIDERKEKTGTRFSVRVSAVEIYGKDESLHDLLSDVPTGSLQDGQSPGVYLREDPICGTQLQNQSELRAPTAEKAALFLDAAITARSTNRPDSDEEDRRNSHMLFTLHIYQYRMDKSGKGGMSGGRSRLHLIDLGSCEKVLCKSRDAGGGLCLSLAALGNVILALANGAKHVPYRDSKLTMLLQDSLGNINCRTTMIAHISDSPANYAESLTTIQMASRIHCMRKKKSKYASSSSGGESSCDEGRIRRPPHLRPFHPRTVALDPDLPSFLSDPDYSSSSEQSCDTVIYVGPGGAAISDRELSDNEGPPTFVPIIPSLNRKQRGKEGPVDHDHFKCNTFAELQERLECIDGSEEPKDFVGESGGNSASPKMDHDATKLKEGSGCISVSPKTPIKAFLSTQDSISKNSISVASKLPSSPKHKSKLEHSKLQIATSDEELRDKYESLCRTSADGEKVQMSDNGKLLCTPGKQSKTILSQNLEPVFREKCFYSKKIPKPAPPPPQQEVYVRVSSENEEKSAMRIPPVGMSHQKIDDSNENSPLKVHHLNPRTSGEMRSSLRERCMEKDILRTTVTFKQPVELNGEDELVFTLVEELSIGNIVDNGRPSSIVSFDSDCSLQALASGSRPVSIISSINDEFDAYTCSVGTSEANIKMVTPLHEKACTSLGSQGSSITSWLSEVSVCNLENEDDKTVDVFLPQGTHTVPDSSFYLDSLRMFQSSPQKELKNSLNDSGCSFSDLDNDSVISGKLSLSKCPSSPEAPKLSAKSLPKLAKANTFHLYDPHSFQDSQIVQCSLSRKLKPTSPTAQSSSISASSSSSNWRRETPRQDCKPDPWHRIDGSLELSITSNSGSSCRLAKNGMSGIPARKTVTSSNSVPQMPKTLGSNQSQRVVDGCEKSSNKKKVESPSKMPQLRRGATTLGTVPVIHTSINVKLAQDIGSLTGSLKISSSGKSGKSSKHEESMSKPGNVSPPPPPVRKSSLDQKNQILFPSSALKCAYEAGKSFAPRATGLEDDIDLRSRGDSNSLRISNLKSEHSLIKATSSIKARGTRGNTGQLYGSQISLERCDSLSSLGSKPALSRENSGASLNSKSGKSVDRFGSAVATSSPIATSQPSCITPVATVKCGIVKSSINTRQIPVNANKACTLSASNSKALSSSTKSLVAPATRNANLPPSGKTALPRATVGGNGKPTRGTIMGTKQAIRAANSRVSELALANPSGKHTRISGDSDSGNDSGVNLNDDKHTPIPILPSPYSKITAPRRPQRYSSGHGSDNSSVLSGELPPAMGRTALFYHSGGSSGYESMIRDSEATGSASSAHESMSESGMSSSGHTRNSKAPKKRSNGLQRRRLIPAPLPDTSSLGKSGTTGQWVDLPPMSGPLKEPFEIKVYEIDDVERLQRRRQEKIEESVQDVEKGLMYFNINLKVLEKRQQQITDLRAKHKTLKEELEDTKSRLMMDPSKWIGEFEVDQDLDQESQEYLETLEQATAELEYYVNLCKSRVMMVTCFDIRVSSDMQEGPREVEV</sequence>
<feature type="region of interest" description="Disordered" evidence="11">
    <location>
        <begin position="291"/>
        <end position="339"/>
    </location>
</feature>
<feature type="compositionally biased region" description="Polar residues" evidence="11">
    <location>
        <begin position="291"/>
        <end position="326"/>
    </location>
</feature>
<feature type="compositionally biased region" description="Low complexity" evidence="11">
    <location>
        <begin position="1487"/>
        <end position="1498"/>
    </location>
</feature>
<dbReference type="RefSeq" id="XP_026085236.1">
    <property type="nucleotide sequence ID" value="XM_026229451.1"/>
</dbReference>
<organism evidence="13 14">
    <name type="scientific">Carassius auratus</name>
    <name type="common">Goldfish</name>
    <dbReference type="NCBI Taxonomy" id="7957"/>
    <lineage>
        <taxon>Eukaryota</taxon>
        <taxon>Metazoa</taxon>
        <taxon>Chordata</taxon>
        <taxon>Craniata</taxon>
        <taxon>Vertebrata</taxon>
        <taxon>Euteleostomi</taxon>
        <taxon>Actinopterygii</taxon>
        <taxon>Neopterygii</taxon>
        <taxon>Teleostei</taxon>
        <taxon>Ostariophysi</taxon>
        <taxon>Cypriniformes</taxon>
        <taxon>Cyprinidae</taxon>
        <taxon>Cyprininae</taxon>
        <taxon>Carassius</taxon>
    </lineage>
</organism>
<feature type="region of interest" description="Disordered" evidence="11">
    <location>
        <begin position="1072"/>
        <end position="1103"/>
    </location>
</feature>
<feature type="compositionally biased region" description="Basic residues" evidence="11">
    <location>
        <begin position="795"/>
        <end position="804"/>
    </location>
</feature>
<evidence type="ECO:0000259" key="12">
    <source>
        <dbReference type="PROSITE" id="PS50067"/>
    </source>
</evidence>
<feature type="compositionally biased region" description="Low complexity" evidence="11">
    <location>
        <begin position="1769"/>
        <end position="1782"/>
    </location>
</feature>
<feature type="coiled-coil region" evidence="10">
    <location>
        <begin position="1969"/>
        <end position="2031"/>
    </location>
</feature>
<dbReference type="PANTHER" id="PTHR21608:SF6">
    <property type="entry name" value="KINESIN-LIKE PROTEIN KIF26A"/>
    <property type="match status" value="1"/>
</dbReference>
<accession>A0A6P6LP37</accession>
<proteinExistence type="inferred from homology"/>
<dbReference type="PANTHER" id="PTHR21608">
    <property type="entry name" value="KINESIN-LIKE PROTEIN CG14535"/>
    <property type="match status" value="1"/>
</dbReference>
<dbReference type="InterPro" id="IPR057090">
    <property type="entry name" value="HTH_KIF26A_B_1st"/>
</dbReference>
<dbReference type="Pfam" id="PF23081">
    <property type="entry name" value="HTH_KIF26A_B_1st"/>
    <property type="match status" value="1"/>
</dbReference>
<dbReference type="Pfam" id="PF00225">
    <property type="entry name" value="Kinesin"/>
    <property type="match status" value="1"/>
</dbReference>
<dbReference type="GO" id="GO:0007018">
    <property type="term" value="P:microtubule-based movement"/>
    <property type="evidence" value="ECO:0007669"/>
    <property type="project" value="InterPro"/>
</dbReference>
<evidence type="ECO:0000256" key="11">
    <source>
        <dbReference type="SAM" id="MobiDB-lite"/>
    </source>
</evidence>
<gene>
    <name evidence="14" type="primary">LOC113060502</name>
</gene>
<dbReference type="InterPro" id="IPR036961">
    <property type="entry name" value="Kinesin_motor_dom_sf"/>
</dbReference>
<dbReference type="InterPro" id="IPR027417">
    <property type="entry name" value="P-loop_NTPase"/>
</dbReference>
<dbReference type="SMART" id="SM00129">
    <property type="entry name" value="KISc"/>
    <property type="match status" value="1"/>
</dbReference>
<evidence type="ECO:0000256" key="7">
    <source>
        <dbReference type="ARBA" id="ARBA00023175"/>
    </source>
</evidence>
<dbReference type="GO" id="GO:0005524">
    <property type="term" value="F:ATP binding"/>
    <property type="evidence" value="ECO:0007669"/>
    <property type="project" value="UniProtKB-UniRule"/>
</dbReference>
<keyword evidence="10" id="KW-0175">Coiled coil</keyword>
<feature type="region of interest" description="Disordered" evidence="11">
    <location>
        <begin position="1841"/>
        <end position="1919"/>
    </location>
</feature>
<evidence type="ECO:0000256" key="10">
    <source>
        <dbReference type="SAM" id="Coils"/>
    </source>
</evidence>
<feature type="compositionally biased region" description="Polar residues" evidence="11">
    <location>
        <begin position="1624"/>
        <end position="1636"/>
    </location>
</feature>
<evidence type="ECO:0000256" key="9">
    <source>
        <dbReference type="PROSITE-ProRule" id="PRU00283"/>
    </source>
</evidence>
<feature type="region of interest" description="Disordered" evidence="11">
    <location>
        <begin position="1709"/>
        <end position="1738"/>
    </location>
</feature>
<keyword evidence="8" id="KW-0206">Cytoskeleton</keyword>
<evidence type="ECO:0000313" key="13">
    <source>
        <dbReference type="Proteomes" id="UP000515129"/>
    </source>
</evidence>
<feature type="compositionally biased region" description="Basic and acidic residues" evidence="11">
    <location>
        <begin position="1437"/>
        <end position="1450"/>
    </location>
</feature>
<keyword evidence="2" id="KW-0963">Cytoplasm</keyword>
<feature type="region of interest" description="Disordered" evidence="11">
    <location>
        <begin position="1758"/>
        <end position="1825"/>
    </location>
</feature>
<dbReference type="Gene3D" id="3.40.850.10">
    <property type="entry name" value="Kinesin motor domain"/>
    <property type="match status" value="1"/>
</dbReference>
<keyword evidence="3" id="KW-0597">Phosphoprotein</keyword>
<reference evidence="14" key="1">
    <citation type="submission" date="2025-08" db="UniProtKB">
        <authorList>
            <consortium name="RefSeq"/>
        </authorList>
    </citation>
    <scope>IDENTIFICATION</scope>
    <source>
        <strain evidence="14">Wakin</strain>
        <tissue evidence="14">Muscle</tissue>
    </source>
</reference>
<dbReference type="PRINTS" id="PR00380">
    <property type="entry name" value="KINESINHEAVY"/>
</dbReference>
<dbReference type="PROSITE" id="PS50067">
    <property type="entry name" value="KINESIN_MOTOR_2"/>
    <property type="match status" value="1"/>
</dbReference>
<feature type="compositionally biased region" description="Low complexity" evidence="11">
    <location>
        <begin position="1353"/>
        <end position="1363"/>
    </location>
</feature>
<feature type="compositionally biased region" description="Polar residues" evidence="11">
    <location>
        <begin position="1900"/>
        <end position="1912"/>
    </location>
</feature>
<dbReference type="GO" id="GO:0048731">
    <property type="term" value="P:system development"/>
    <property type="evidence" value="ECO:0007669"/>
    <property type="project" value="UniProtKB-ARBA"/>
</dbReference>
<evidence type="ECO:0000256" key="3">
    <source>
        <dbReference type="ARBA" id="ARBA00022553"/>
    </source>
</evidence>
<feature type="region of interest" description="Disordered" evidence="11">
    <location>
        <begin position="1346"/>
        <end position="1380"/>
    </location>
</feature>
<protein>
    <submittedName>
        <fullName evidence="14">Kinesin-like protein KIF26A isoform X1</fullName>
    </submittedName>
</protein>
<evidence type="ECO:0000256" key="6">
    <source>
        <dbReference type="ARBA" id="ARBA00022840"/>
    </source>
</evidence>
<feature type="region of interest" description="Disordered" evidence="11">
    <location>
        <begin position="1487"/>
        <end position="1524"/>
    </location>
</feature>
<comment type="subcellular location">
    <subcellularLocation>
        <location evidence="1">Cytoplasm</location>
        <location evidence="1">Cytoskeleton</location>
    </subcellularLocation>
</comment>
<evidence type="ECO:0000256" key="1">
    <source>
        <dbReference type="ARBA" id="ARBA00004245"/>
    </source>
</evidence>
<feature type="compositionally biased region" description="Low complexity" evidence="11">
    <location>
        <begin position="1856"/>
        <end position="1874"/>
    </location>
</feature>
<dbReference type="InterPro" id="IPR027640">
    <property type="entry name" value="Kinesin-like_fam"/>
</dbReference>
<dbReference type="OrthoDB" id="8862460at2759"/>
<feature type="region of interest" description="Disordered" evidence="11">
    <location>
        <begin position="1393"/>
        <end position="1460"/>
    </location>
</feature>
<keyword evidence="6 9" id="KW-0067">ATP-binding</keyword>